<accession>A0A7J6UW28</accession>
<organism evidence="2 3">
    <name type="scientific">Thalictrum thalictroides</name>
    <name type="common">Rue-anemone</name>
    <name type="synonym">Anemone thalictroides</name>
    <dbReference type="NCBI Taxonomy" id="46969"/>
    <lineage>
        <taxon>Eukaryota</taxon>
        <taxon>Viridiplantae</taxon>
        <taxon>Streptophyta</taxon>
        <taxon>Embryophyta</taxon>
        <taxon>Tracheophyta</taxon>
        <taxon>Spermatophyta</taxon>
        <taxon>Magnoliopsida</taxon>
        <taxon>Ranunculales</taxon>
        <taxon>Ranunculaceae</taxon>
        <taxon>Thalictroideae</taxon>
        <taxon>Thalictrum</taxon>
    </lineage>
</organism>
<evidence type="ECO:0000313" key="2">
    <source>
        <dbReference type="EMBL" id="KAF5176395.1"/>
    </source>
</evidence>
<feature type="non-terminal residue" evidence="2">
    <location>
        <position position="1"/>
    </location>
</feature>
<dbReference type="EMBL" id="JABWDY010042798">
    <property type="protein sequence ID" value="KAF5176395.1"/>
    <property type="molecule type" value="Genomic_DNA"/>
</dbReference>
<evidence type="ECO:0000313" key="3">
    <source>
        <dbReference type="Proteomes" id="UP000554482"/>
    </source>
</evidence>
<sequence length="61" mass="6753">GGKFIGILIAGSLLPFASEFRQTLFEVQVVTRKQKCGGIFRNYAGKVQLVYLTIGLLSYKN</sequence>
<feature type="chain" id="PRO_5029722363" evidence="1">
    <location>
        <begin position="20"/>
        <end position="61"/>
    </location>
</feature>
<protein>
    <submittedName>
        <fullName evidence="2">Uncharacterized protein</fullName>
    </submittedName>
</protein>
<feature type="signal peptide" evidence="1">
    <location>
        <begin position="1"/>
        <end position="19"/>
    </location>
</feature>
<dbReference type="Proteomes" id="UP000554482">
    <property type="component" value="Unassembled WGS sequence"/>
</dbReference>
<name>A0A7J6UW28_THATH</name>
<gene>
    <name evidence="2" type="ORF">FRX31_034018</name>
</gene>
<reference evidence="2 3" key="1">
    <citation type="submission" date="2020-06" db="EMBL/GenBank/DDBJ databases">
        <title>Transcriptomic and genomic resources for Thalictrum thalictroides and T. hernandezii: Facilitating candidate gene discovery in an emerging model plant lineage.</title>
        <authorList>
            <person name="Arias T."/>
            <person name="Riano-Pachon D.M."/>
            <person name="Di Stilio V.S."/>
        </authorList>
    </citation>
    <scope>NUCLEOTIDE SEQUENCE [LARGE SCALE GENOMIC DNA]</scope>
    <source>
        <strain evidence="3">cv. WT478/WT964</strain>
        <tissue evidence="2">Leaves</tissue>
    </source>
</reference>
<proteinExistence type="predicted"/>
<evidence type="ECO:0000256" key="1">
    <source>
        <dbReference type="SAM" id="SignalP"/>
    </source>
</evidence>
<keyword evidence="3" id="KW-1185">Reference proteome</keyword>
<keyword evidence="1" id="KW-0732">Signal</keyword>
<comment type="caution">
    <text evidence="2">The sequence shown here is derived from an EMBL/GenBank/DDBJ whole genome shotgun (WGS) entry which is preliminary data.</text>
</comment>
<dbReference type="AlphaFoldDB" id="A0A7J6UW28"/>